<dbReference type="InterPro" id="IPR050707">
    <property type="entry name" value="HTH_MetabolicPath_Reg"/>
</dbReference>
<keyword evidence="3" id="KW-0804">Transcription</keyword>
<dbReference type="Proteomes" id="UP000008311">
    <property type="component" value="Unassembled WGS sequence"/>
</dbReference>
<evidence type="ECO:0000313" key="6">
    <source>
        <dbReference type="EMBL" id="EEF27298.1"/>
    </source>
</evidence>
<dbReference type="SUPFAM" id="SSF55781">
    <property type="entry name" value="GAF domain-like"/>
    <property type="match status" value="1"/>
</dbReference>
<dbReference type="GO" id="GO:0003700">
    <property type="term" value="F:DNA-binding transcription factor activity"/>
    <property type="evidence" value="ECO:0000318"/>
    <property type="project" value="GO_Central"/>
</dbReference>
<evidence type="ECO:0000313" key="7">
    <source>
        <dbReference type="Proteomes" id="UP000008311"/>
    </source>
</evidence>
<gene>
    <name evidence="6" type="ORF">RCOM_0002820</name>
</gene>
<dbReference type="Gene3D" id="1.10.10.10">
    <property type="entry name" value="Winged helix-like DNA-binding domain superfamily/Winged helix DNA-binding domain"/>
    <property type="match status" value="1"/>
</dbReference>
<dbReference type="AlphaFoldDB" id="B9TA14"/>
<dbReference type="SMART" id="SM00346">
    <property type="entry name" value="HTH_ICLR"/>
    <property type="match status" value="1"/>
</dbReference>
<accession>B9TA14</accession>
<dbReference type="PROSITE" id="PS51077">
    <property type="entry name" value="HTH_ICLR"/>
    <property type="match status" value="1"/>
</dbReference>
<dbReference type="InterPro" id="IPR014757">
    <property type="entry name" value="Tscrpt_reg_IclR_C"/>
</dbReference>
<dbReference type="STRING" id="3988.B9TA14"/>
<keyword evidence="2" id="KW-0238">DNA-binding</keyword>
<proteinExistence type="predicted"/>
<keyword evidence="7" id="KW-1185">Reference proteome</keyword>
<keyword evidence="1" id="KW-0805">Transcription regulation</keyword>
<dbReference type="Pfam" id="PF01614">
    <property type="entry name" value="IclR_C"/>
    <property type="match status" value="1"/>
</dbReference>
<organism evidence="6 7">
    <name type="scientific">Ricinus communis</name>
    <name type="common">Castor bean</name>
    <dbReference type="NCBI Taxonomy" id="3988"/>
    <lineage>
        <taxon>Eukaryota</taxon>
        <taxon>Viridiplantae</taxon>
        <taxon>Streptophyta</taxon>
        <taxon>Embryophyta</taxon>
        <taxon>Tracheophyta</taxon>
        <taxon>Spermatophyta</taxon>
        <taxon>Magnoliopsida</taxon>
        <taxon>eudicotyledons</taxon>
        <taxon>Gunneridae</taxon>
        <taxon>Pentapetalae</taxon>
        <taxon>rosids</taxon>
        <taxon>fabids</taxon>
        <taxon>Malpighiales</taxon>
        <taxon>Euphorbiaceae</taxon>
        <taxon>Acalyphoideae</taxon>
        <taxon>Acalypheae</taxon>
        <taxon>Ricinus</taxon>
    </lineage>
</organism>
<dbReference type="PANTHER" id="PTHR30136">
    <property type="entry name" value="HELIX-TURN-HELIX TRANSCRIPTIONAL REGULATOR, ICLR FAMILY"/>
    <property type="match status" value="1"/>
</dbReference>
<dbReference type="GO" id="GO:0045892">
    <property type="term" value="P:negative regulation of DNA-templated transcription"/>
    <property type="evidence" value="ECO:0000318"/>
    <property type="project" value="GO_Central"/>
</dbReference>
<dbReference type="Gene3D" id="3.30.450.40">
    <property type="match status" value="1"/>
</dbReference>
<feature type="domain" description="IclR-ED" evidence="5">
    <location>
        <begin position="71"/>
        <end position="255"/>
    </location>
</feature>
<dbReference type="GO" id="GO:0003677">
    <property type="term" value="F:DNA binding"/>
    <property type="evidence" value="ECO:0000318"/>
    <property type="project" value="GO_Central"/>
</dbReference>
<dbReference type="PROSITE" id="PS51078">
    <property type="entry name" value="ICLR_ED"/>
    <property type="match status" value="1"/>
</dbReference>
<name>B9TA14_RICCO</name>
<evidence type="ECO:0000256" key="1">
    <source>
        <dbReference type="ARBA" id="ARBA00023015"/>
    </source>
</evidence>
<evidence type="ECO:0000259" key="5">
    <source>
        <dbReference type="PROSITE" id="PS51078"/>
    </source>
</evidence>
<evidence type="ECO:0000256" key="2">
    <source>
        <dbReference type="ARBA" id="ARBA00023125"/>
    </source>
</evidence>
<dbReference type="InterPro" id="IPR036388">
    <property type="entry name" value="WH-like_DNA-bd_sf"/>
</dbReference>
<feature type="domain" description="HTH iclR-type" evidence="4">
    <location>
        <begin position="8"/>
        <end position="70"/>
    </location>
</feature>
<dbReference type="PANTHER" id="PTHR30136:SF35">
    <property type="entry name" value="HTH-TYPE TRANSCRIPTIONAL REGULATOR RV1719"/>
    <property type="match status" value="1"/>
</dbReference>
<evidence type="ECO:0000259" key="4">
    <source>
        <dbReference type="PROSITE" id="PS51077"/>
    </source>
</evidence>
<reference evidence="7" key="1">
    <citation type="journal article" date="2010" name="Nat. Biotechnol.">
        <title>Draft genome sequence of the oilseed species Ricinus communis.</title>
        <authorList>
            <person name="Chan A.P."/>
            <person name="Crabtree J."/>
            <person name="Zhao Q."/>
            <person name="Lorenzi H."/>
            <person name="Orvis J."/>
            <person name="Puiu D."/>
            <person name="Melake-Berhan A."/>
            <person name="Jones K.M."/>
            <person name="Redman J."/>
            <person name="Chen G."/>
            <person name="Cahoon E.B."/>
            <person name="Gedil M."/>
            <person name="Stanke M."/>
            <person name="Haas B.J."/>
            <person name="Wortman J.R."/>
            <person name="Fraser-Liggett C.M."/>
            <person name="Ravel J."/>
            <person name="Rabinowicz P.D."/>
        </authorList>
    </citation>
    <scope>NUCLEOTIDE SEQUENCE [LARGE SCALE GENOMIC DNA]</scope>
    <source>
        <strain evidence="7">cv. Hale</strain>
    </source>
</reference>
<dbReference type="SUPFAM" id="SSF46785">
    <property type="entry name" value="Winged helix' DNA-binding domain"/>
    <property type="match status" value="1"/>
</dbReference>
<dbReference type="Pfam" id="PF09339">
    <property type="entry name" value="HTH_IclR"/>
    <property type="match status" value="1"/>
</dbReference>
<dbReference type="InterPro" id="IPR036390">
    <property type="entry name" value="WH_DNA-bd_sf"/>
</dbReference>
<dbReference type="EMBL" id="EQ975516">
    <property type="protein sequence ID" value="EEF27298.1"/>
    <property type="molecule type" value="Genomic_DNA"/>
</dbReference>
<sequence length="255" mass="28124">MASSSETVKSARRVLQILQYFNSERPEATVMDIVRTLGLPQSSTSELLKALSQMGFLEYDRFLRIYRPTVQVALLGAWVHPYLFRQGHLLPMMDQISSQTGQLVALGTQVGLNVQYVHVIQATATMRMHIPQGSIRPLLRSAHGKLLLSQETNEKIEKLIHRINAEAPPEQQVKSSTLLAEIESIRAQGYALSTDVVTPGGGMVAVLLPKLDGGQRLTLGIGGLTAVIKKNCDDYITVLKQAITEHMVLQNSPQM</sequence>
<dbReference type="InterPro" id="IPR005471">
    <property type="entry name" value="Tscrpt_reg_IclR_N"/>
</dbReference>
<evidence type="ECO:0000256" key="3">
    <source>
        <dbReference type="ARBA" id="ARBA00023163"/>
    </source>
</evidence>
<dbReference type="InterPro" id="IPR029016">
    <property type="entry name" value="GAF-like_dom_sf"/>
</dbReference>
<dbReference type="InParanoid" id="B9TA14"/>
<protein>
    <submittedName>
        <fullName evidence="6">Transcriptional regulator kdgR, putative</fullName>
    </submittedName>
</protein>